<accession>A0A5D2GPV4</accession>
<reference evidence="1 2" key="1">
    <citation type="submission" date="2019-06" db="EMBL/GenBank/DDBJ databases">
        <title>WGS assembly of Gossypium darwinii.</title>
        <authorList>
            <person name="Chen Z.J."/>
            <person name="Sreedasyam A."/>
            <person name="Ando A."/>
            <person name="Song Q."/>
            <person name="De L."/>
            <person name="Hulse-Kemp A."/>
            <person name="Ding M."/>
            <person name="Ye W."/>
            <person name="Kirkbride R."/>
            <person name="Jenkins J."/>
            <person name="Plott C."/>
            <person name="Lovell J."/>
            <person name="Lin Y.-M."/>
            <person name="Vaughn R."/>
            <person name="Liu B."/>
            <person name="Li W."/>
            <person name="Simpson S."/>
            <person name="Scheffler B."/>
            <person name="Saski C."/>
            <person name="Grover C."/>
            <person name="Hu G."/>
            <person name="Conover J."/>
            <person name="Carlson J."/>
            <person name="Shu S."/>
            <person name="Boston L."/>
            <person name="Williams M."/>
            <person name="Peterson D."/>
            <person name="Mcgee K."/>
            <person name="Jones D."/>
            <person name="Wendel J."/>
            <person name="Stelly D."/>
            <person name="Grimwood J."/>
            <person name="Schmutz J."/>
        </authorList>
    </citation>
    <scope>NUCLEOTIDE SEQUENCE [LARGE SCALE GENOMIC DNA]</scope>
    <source>
        <strain evidence="1">1808015.09</strain>
    </source>
</reference>
<protein>
    <submittedName>
        <fullName evidence="1">Uncharacterized protein</fullName>
    </submittedName>
</protein>
<keyword evidence="2" id="KW-1185">Reference proteome</keyword>
<dbReference type="EMBL" id="CM017692">
    <property type="protein sequence ID" value="TYH20033.1"/>
    <property type="molecule type" value="Genomic_DNA"/>
</dbReference>
<evidence type="ECO:0000313" key="1">
    <source>
        <dbReference type="EMBL" id="TYH20033.1"/>
    </source>
</evidence>
<organism evidence="1 2">
    <name type="scientific">Gossypium darwinii</name>
    <name type="common">Darwin's cotton</name>
    <name type="synonym">Gossypium barbadense var. darwinii</name>
    <dbReference type="NCBI Taxonomy" id="34276"/>
    <lineage>
        <taxon>Eukaryota</taxon>
        <taxon>Viridiplantae</taxon>
        <taxon>Streptophyta</taxon>
        <taxon>Embryophyta</taxon>
        <taxon>Tracheophyta</taxon>
        <taxon>Spermatophyta</taxon>
        <taxon>Magnoliopsida</taxon>
        <taxon>eudicotyledons</taxon>
        <taxon>Gunneridae</taxon>
        <taxon>Pentapetalae</taxon>
        <taxon>rosids</taxon>
        <taxon>malvids</taxon>
        <taxon>Malvales</taxon>
        <taxon>Malvaceae</taxon>
        <taxon>Malvoideae</taxon>
        <taxon>Gossypium</taxon>
    </lineage>
</organism>
<dbReference type="Proteomes" id="UP000323506">
    <property type="component" value="Chromosome A05"/>
</dbReference>
<dbReference type="AlphaFoldDB" id="A0A5D2GPV4"/>
<sequence length="80" mass="9359">MYVNKLFQLFCTETHHLPIITLWTIGALTSSKILFSTDRCDVMSQKRKIMLKPFLQSPNHLRHHIPIKQSLYVIVSEAHL</sequence>
<gene>
    <name evidence="1" type="ORF">ES288_A05G399500v1</name>
</gene>
<evidence type="ECO:0000313" key="2">
    <source>
        <dbReference type="Proteomes" id="UP000323506"/>
    </source>
</evidence>
<proteinExistence type="predicted"/>
<name>A0A5D2GPV4_GOSDA</name>